<gene>
    <name evidence="2" type="ORF">MNBD_ALPHA05-270</name>
</gene>
<feature type="transmembrane region" description="Helical" evidence="1">
    <location>
        <begin position="55"/>
        <end position="74"/>
    </location>
</feature>
<name>A0A3B0S4W7_9ZZZZ</name>
<feature type="transmembrane region" description="Helical" evidence="1">
    <location>
        <begin position="33"/>
        <end position="49"/>
    </location>
</feature>
<dbReference type="EMBL" id="UOEH01000262">
    <property type="protein sequence ID" value="VAV98912.1"/>
    <property type="molecule type" value="Genomic_DNA"/>
</dbReference>
<protein>
    <submittedName>
        <fullName evidence="2">Uncharacterized protein</fullName>
    </submittedName>
</protein>
<evidence type="ECO:0000313" key="2">
    <source>
        <dbReference type="EMBL" id="VAV98912.1"/>
    </source>
</evidence>
<reference evidence="2" key="1">
    <citation type="submission" date="2018-06" db="EMBL/GenBank/DDBJ databases">
        <authorList>
            <person name="Zhirakovskaya E."/>
        </authorList>
    </citation>
    <scope>NUCLEOTIDE SEQUENCE</scope>
</reference>
<dbReference type="AlphaFoldDB" id="A0A3B0S4W7"/>
<sequence>YFLFSLMFPVAFGLYGVAFFATATAARLGWLRYFSYLSWGFAIVSLFLLDSPHQLLVGAIGSLVCAALPGLILVRREPSEIV</sequence>
<keyword evidence="1" id="KW-0812">Transmembrane</keyword>
<organism evidence="2">
    <name type="scientific">hydrothermal vent metagenome</name>
    <dbReference type="NCBI Taxonomy" id="652676"/>
    <lineage>
        <taxon>unclassified sequences</taxon>
        <taxon>metagenomes</taxon>
        <taxon>ecological metagenomes</taxon>
    </lineage>
</organism>
<keyword evidence="1" id="KW-1133">Transmembrane helix</keyword>
<proteinExistence type="predicted"/>
<accession>A0A3B0S4W7</accession>
<evidence type="ECO:0000256" key="1">
    <source>
        <dbReference type="SAM" id="Phobius"/>
    </source>
</evidence>
<keyword evidence="1" id="KW-0472">Membrane</keyword>
<feature type="transmembrane region" description="Helical" evidence="1">
    <location>
        <begin position="6"/>
        <end position="26"/>
    </location>
</feature>
<feature type="non-terminal residue" evidence="2">
    <location>
        <position position="1"/>
    </location>
</feature>